<proteinExistence type="predicted"/>
<gene>
    <name evidence="2" type="ORF">K458DRAFT_410650</name>
</gene>
<feature type="region of interest" description="Disordered" evidence="1">
    <location>
        <begin position="183"/>
        <end position="202"/>
    </location>
</feature>
<sequence length="362" mass="40724">MVRTQFVGSGATTSTESGLFEVTIALEGTKKVVLPTPDGSVLHSGKCEPIQLHGFAGSELGATACFKIHDGFFYALTNCDAFGVIEVDYTSYYHCIRFPVDDPQASTCQAARRIFRRQHADGPVNGRWHSLSLEVDERNNELLIVEGRAEWQGGKGSLQRGTYYHKIDVEDEEVEVLQERRSRIGPANDPFSPDPETKNGLTPDLPSRHKHMDAWNPLASGLAPQMLADSKLSRSKYRGYDVTCIERDDFRYSPVSFWPQQNKRLHQVLNLPAELQRHSNVEFRAWKDKRCIVYLVSSGGIGKVKCLNFDAYAPVSRFESSAYAQLQIRGRLPRLQSDAEHLRDISPAPEPFELAVFDLHEV</sequence>
<dbReference type="AlphaFoldDB" id="A0A6G1IDX1"/>
<dbReference type="OrthoDB" id="5359231at2759"/>
<dbReference type="EMBL" id="MU005638">
    <property type="protein sequence ID" value="KAF2676173.1"/>
    <property type="molecule type" value="Genomic_DNA"/>
</dbReference>
<organism evidence="2 3">
    <name type="scientific">Lentithecium fluviatile CBS 122367</name>
    <dbReference type="NCBI Taxonomy" id="1168545"/>
    <lineage>
        <taxon>Eukaryota</taxon>
        <taxon>Fungi</taxon>
        <taxon>Dikarya</taxon>
        <taxon>Ascomycota</taxon>
        <taxon>Pezizomycotina</taxon>
        <taxon>Dothideomycetes</taxon>
        <taxon>Pleosporomycetidae</taxon>
        <taxon>Pleosporales</taxon>
        <taxon>Massarineae</taxon>
        <taxon>Lentitheciaceae</taxon>
        <taxon>Lentithecium</taxon>
    </lineage>
</organism>
<protein>
    <submittedName>
        <fullName evidence="2">Uncharacterized protein</fullName>
    </submittedName>
</protein>
<name>A0A6G1IDX1_9PLEO</name>
<reference evidence="2" key="1">
    <citation type="journal article" date="2020" name="Stud. Mycol.">
        <title>101 Dothideomycetes genomes: a test case for predicting lifestyles and emergence of pathogens.</title>
        <authorList>
            <person name="Haridas S."/>
            <person name="Albert R."/>
            <person name="Binder M."/>
            <person name="Bloem J."/>
            <person name="Labutti K."/>
            <person name="Salamov A."/>
            <person name="Andreopoulos B."/>
            <person name="Baker S."/>
            <person name="Barry K."/>
            <person name="Bills G."/>
            <person name="Bluhm B."/>
            <person name="Cannon C."/>
            <person name="Castanera R."/>
            <person name="Culley D."/>
            <person name="Daum C."/>
            <person name="Ezra D."/>
            <person name="Gonzalez J."/>
            <person name="Henrissat B."/>
            <person name="Kuo A."/>
            <person name="Liang C."/>
            <person name="Lipzen A."/>
            <person name="Lutzoni F."/>
            <person name="Magnuson J."/>
            <person name="Mondo S."/>
            <person name="Nolan M."/>
            <person name="Ohm R."/>
            <person name="Pangilinan J."/>
            <person name="Park H.-J."/>
            <person name="Ramirez L."/>
            <person name="Alfaro M."/>
            <person name="Sun H."/>
            <person name="Tritt A."/>
            <person name="Yoshinaga Y."/>
            <person name="Zwiers L.-H."/>
            <person name="Turgeon B."/>
            <person name="Goodwin S."/>
            <person name="Spatafora J."/>
            <person name="Crous P."/>
            <person name="Grigoriev I."/>
        </authorList>
    </citation>
    <scope>NUCLEOTIDE SEQUENCE</scope>
    <source>
        <strain evidence="2">CBS 122367</strain>
    </source>
</reference>
<dbReference type="Proteomes" id="UP000799291">
    <property type="component" value="Unassembled WGS sequence"/>
</dbReference>
<accession>A0A6G1IDX1</accession>
<evidence type="ECO:0000313" key="3">
    <source>
        <dbReference type="Proteomes" id="UP000799291"/>
    </source>
</evidence>
<evidence type="ECO:0000256" key="1">
    <source>
        <dbReference type="SAM" id="MobiDB-lite"/>
    </source>
</evidence>
<evidence type="ECO:0000313" key="2">
    <source>
        <dbReference type="EMBL" id="KAF2676173.1"/>
    </source>
</evidence>
<keyword evidence="3" id="KW-1185">Reference proteome</keyword>